<gene>
    <name evidence="6" type="ORF">ILUMI_22135</name>
</gene>
<dbReference type="InterPro" id="IPR050821">
    <property type="entry name" value="Cytosolic_carboxypeptidase"/>
</dbReference>
<evidence type="ECO:0000256" key="1">
    <source>
        <dbReference type="ARBA" id="ARBA00001947"/>
    </source>
</evidence>
<dbReference type="Pfam" id="PF00246">
    <property type="entry name" value="Peptidase_M14"/>
    <property type="match status" value="1"/>
</dbReference>
<evidence type="ECO:0000313" key="7">
    <source>
        <dbReference type="Proteomes" id="UP000801492"/>
    </source>
</evidence>
<comment type="caution">
    <text evidence="6">The sequence shown here is derived from an EMBL/GenBank/DDBJ whole genome shotgun (WGS) entry which is preliminary data.</text>
</comment>
<organism evidence="6 7">
    <name type="scientific">Ignelater luminosus</name>
    <name type="common">Cucubano</name>
    <name type="synonym">Pyrophorus luminosus</name>
    <dbReference type="NCBI Taxonomy" id="2038154"/>
    <lineage>
        <taxon>Eukaryota</taxon>
        <taxon>Metazoa</taxon>
        <taxon>Ecdysozoa</taxon>
        <taxon>Arthropoda</taxon>
        <taxon>Hexapoda</taxon>
        <taxon>Insecta</taxon>
        <taxon>Pterygota</taxon>
        <taxon>Neoptera</taxon>
        <taxon>Endopterygota</taxon>
        <taxon>Coleoptera</taxon>
        <taxon>Polyphaga</taxon>
        <taxon>Elateriformia</taxon>
        <taxon>Elateroidea</taxon>
        <taxon>Elateridae</taxon>
        <taxon>Agrypninae</taxon>
        <taxon>Pyrophorini</taxon>
        <taxon>Ignelater</taxon>
    </lineage>
</organism>
<evidence type="ECO:0000256" key="2">
    <source>
        <dbReference type="ARBA" id="ARBA00005988"/>
    </source>
</evidence>
<dbReference type="PANTHER" id="PTHR12756">
    <property type="entry name" value="CYTOSOLIC CARBOXYPEPTIDASE"/>
    <property type="match status" value="1"/>
</dbReference>
<proteinExistence type="inferred from homology"/>
<dbReference type="GO" id="GO:0008270">
    <property type="term" value="F:zinc ion binding"/>
    <property type="evidence" value="ECO:0007669"/>
    <property type="project" value="InterPro"/>
</dbReference>
<evidence type="ECO:0000313" key="6">
    <source>
        <dbReference type="EMBL" id="KAF2884017.1"/>
    </source>
</evidence>
<dbReference type="Proteomes" id="UP000801492">
    <property type="component" value="Unassembled WGS sequence"/>
</dbReference>
<dbReference type="CDD" id="cd06908">
    <property type="entry name" value="M14_AGBL4_like"/>
    <property type="match status" value="1"/>
</dbReference>
<dbReference type="InterPro" id="IPR000834">
    <property type="entry name" value="Peptidase_M14"/>
</dbReference>
<keyword evidence="7" id="KW-1185">Reference proteome</keyword>
<reference evidence="6" key="1">
    <citation type="submission" date="2019-08" db="EMBL/GenBank/DDBJ databases">
        <title>The genome of the North American firefly Photinus pyralis.</title>
        <authorList>
            <consortium name="Photinus pyralis genome working group"/>
            <person name="Fallon T.R."/>
            <person name="Sander Lower S.E."/>
            <person name="Weng J.-K."/>
        </authorList>
    </citation>
    <scope>NUCLEOTIDE SEQUENCE</scope>
    <source>
        <strain evidence="6">TRF0915ILg1</strain>
        <tissue evidence="6">Whole body</tissue>
    </source>
</reference>
<protein>
    <recommendedName>
        <fullName evidence="5">Peptidase M14 domain-containing protein</fullName>
    </recommendedName>
</protein>
<evidence type="ECO:0000256" key="4">
    <source>
        <dbReference type="SAM" id="MobiDB-lite"/>
    </source>
</evidence>
<dbReference type="Gene3D" id="3.40.630.10">
    <property type="entry name" value="Zn peptidases"/>
    <property type="match status" value="1"/>
</dbReference>
<name>A0A8K0CHB1_IGNLU</name>
<feature type="compositionally biased region" description="Basic residues" evidence="4">
    <location>
        <begin position="452"/>
        <end position="462"/>
    </location>
</feature>
<dbReference type="GO" id="GO:0006508">
    <property type="term" value="P:proteolysis"/>
    <property type="evidence" value="ECO:0007669"/>
    <property type="project" value="InterPro"/>
</dbReference>
<feature type="active site" description="Proton donor/acceptor" evidence="3">
    <location>
        <position position="398"/>
    </location>
</feature>
<dbReference type="Pfam" id="PF18027">
    <property type="entry name" value="Pepdidase_M14_N"/>
    <property type="match status" value="1"/>
</dbReference>
<evidence type="ECO:0000259" key="5">
    <source>
        <dbReference type="PROSITE" id="PS52035"/>
    </source>
</evidence>
<dbReference type="Gene3D" id="2.60.40.3120">
    <property type="match status" value="1"/>
</dbReference>
<comment type="cofactor">
    <cofactor evidence="1">
        <name>Zn(2+)</name>
        <dbReference type="ChEBI" id="CHEBI:29105"/>
    </cofactor>
</comment>
<accession>A0A8K0CHB1</accession>
<dbReference type="AlphaFoldDB" id="A0A8K0CHB1"/>
<dbReference type="PANTHER" id="PTHR12756:SF9">
    <property type="entry name" value="CYTOSOLIC CARBOXYPEPTIDASE 6"/>
    <property type="match status" value="1"/>
</dbReference>
<feature type="domain" description="Peptidase M14" evidence="5">
    <location>
        <begin position="161"/>
        <end position="435"/>
    </location>
</feature>
<dbReference type="GO" id="GO:0004181">
    <property type="term" value="F:metallocarboxypeptidase activity"/>
    <property type="evidence" value="ECO:0007669"/>
    <property type="project" value="InterPro"/>
</dbReference>
<dbReference type="PROSITE" id="PS52035">
    <property type="entry name" value="PEPTIDASE_M14"/>
    <property type="match status" value="1"/>
</dbReference>
<sequence length="582" mass="66686">MLLFLDSEDSDGEGGLGNVNRLIMRPPGHSGKAKRGHLCFDASFETGNLGRVDLINEYEYDLFIRPDTCSPRFRFWFNFTVDNVRQDQRVIFNIVNISKYRNIFNDNMTPVVKSTTRPKWQRIPKHHVFYQRSVVHQGHYVLSFAFGFDREDEVFQFALAPPYSYSKLQSYLSSLESKATHLSDQFTRELLGNSIQKRRLDLITIGSKGTPQSREKRRVIVIMARVHPGESPASFVCQGILELLVSSHPVASILREHVIFKIVPMLNPDGVFLGNYRSTLMGFDLNRSWHIASPWAHPALRATIDMLLALDKNKEFQLDFVLDIHAHSSLKGCFIYGNTYEDVYRYERHIVFPKLLASLADDYVASNTMFNADVNKAGTARRYLCSTLSSKVNCYTFEVSIFGYHPKGSETTIPYTEDSYMRCGRNLVRAFLEYYQVTGTIPVSLTSELSTKRRPKTHRTRPTTRNSTRERPKTTRSQALLHFTDLNIHYESETSGDELQHSNRNQLSPSRHLHDKYTDREEHYIKKVGGGGLIAKSGRFGSPPPSTFVVVPEPSLSIIDFNLITRSGIEEATRKNRHKTHR</sequence>
<dbReference type="EMBL" id="VTPC01090244">
    <property type="protein sequence ID" value="KAF2884017.1"/>
    <property type="molecule type" value="Genomic_DNA"/>
</dbReference>
<feature type="region of interest" description="Disordered" evidence="4">
    <location>
        <begin position="446"/>
        <end position="478"/>
    </location>
</feature>
<dbReference type="OrthoDB" id="10253041at2759"/>
<evidence type="ECO:0000256" key="3">
    <source>
        <dbReference type="PROSITE-ProRule" id="PRU01379"/>
    </source>
</evidence>
<dbReference type="SUPFAM" id="SSF53187">
    <property type="entry name" value="Zn-dependent exopeptidases"/>
    <property type="match status" value="1"/>
</dbReference>
<comment type="similarity">
    <text evidence="2 3">Belongs to the peptidase M14 family.</text>
</comment>
<dbReference type="SMART" id="SM00631">
    <property type="entry name" value="Zn_pept"/>
    <property type="match status" value="1"/>
</dbReference>
<feature type="region of interest" description="Disordered" evidence="4">
    <location>
        <begin position="492"/>
        <end position="518"/>
    </location>
</feature>
<dbReference type="InterPro" id="IPR040626">
    <property type="entry name" value="Pepdidase_M14_N"/>
</dbReference>